<feature type="region of interest" description="Disordered" evidence="1">
    <location>
        <begin position="121"/>
        <end position="147"/>
    </location>
</feature>
<gene>
    <name evidence="2" type="ORF">R1flu_016502</name>
</gene>
<feature type="compositionally biased region" description="Polar residues" evidence="1">
    <location>
        <begin position="414"/>
        <end position="424"/>
    </location>
</feature>
<feature type="compositionally biased region" description="Polar residues" evidence="1">
    <location>
        <begin position="376"/>
        <end position="385"/>
    </location>
</feature>
<feature type="compositionally biased region" description="Low complexity" evidence="1">
    <location>
        <begin position="362"/>
        <end position="371"/>
    </location>
</feature>
<accession>A0ABD1YM15</accession>
<dbReference type="EMBL" id="JBHFFA010000004">
    <property type="protein sequence ID" value="KAL2631816.1"/>
    <property type="molecule type" value="Genomic_DNA"/>
</dbReference>
<keyword evidence="3" id="KW-1185">Reference proteome</keyword>
<feature type="compositionally biased region" description="Low complexity" evidence="1">
    <location>
        <begin position="432"/>
        <end position="443"/>
    </location>
</feature>
<name>A0ABD1YM15_9MARC</name>
<dbReference type="Proteomes" id="UP001605036">
    <property type="component" value="Unassembled WGS sequence"/>
</dbReference>
<feature type="compositionally biased region" description="Polar residues" evidence="1">
    <location>
        <begin position="257"/>
        <end position="271"/>
    </location>
</feature>
<feature type="compositionally biased region" description="Basic and acidic residues" evidence="1">
    <location>
        <begin position="220"/>
        <end position="230"/>
    </location>
</feature>
<feature type="compositionally biased region" description="Basic and acidic residues" evidence="1">
    <location>
        <begin position="682"/>
        <end position="695"/>
    </location>
</feature>
<dbReference type="InterPro" id="IPR038763">
    <property type="entry name" value="DHH_sf"/>
</dbReference>
<organism evidence="2 3">
    <name type="scientific">Riccia fluitans</name>
    <dbReference type="NCBI Taxonomy" id="41844"/>
    <lineage>
        <taxon>Eukaryota</taxon>
        <taxon>Viridiplantae</taxon>
        <taxon>Streptophyta</taxon>
        <taxon>Embryophyta</taxon>
        <taxon>Marchantiophyta</taxon>
        <taxon>Marchantiopsida</taxon>
        <taxon>Marchantiidae</taxon>
        <taxon>Marchantiales</taxon>
        <taxon>Ricciaceae</taxon>
        <taxon>Riccia</taxon>
    </lineage>
</organism>
<feature type="compositionally biased region" description="Polar residues" evidence="1">
    <location>
        <begin position="1115"/>
        <end position="1124"/>
    </location>
</feature>
<feature type="region of interest" description="Disordered" evidence="1">
    <location>
        <begin position="194"/>
        <end position="293"/>
    </location>
</feature>
<dbReference type="PANTHER" id="PTHR12112:SF39">
    <property type="entry name" value="EG:152A3.5 PROTEIN (FBGN0003116_PN PROTEIN)"/>
    <property type="match status" value="1"/>
</dbReference>
<dbReference type="Gene3D" id="3.90.1640.10">
    <property type="entry name" value="inorganic pyrophosphatase (n-terminal core)"/>
    <property type="match status" value="2"/>
</dbReference>
<reference evidence="2 3" key="1">
    <citation type="submission" date="2024-09" db="EMBL/GenBank/DDBJ databases">
        <title>Chromosome-scale assembly of Riccia fluitans.</title>
        <authorList>
            <person name="Paukszto L."/>
            <person name="Sawicki J."/>
            <person name="Karawczyk K."/>
            <person name="Piernik-Szablinska J."/>
            <person name="Szczecinska M."/>
            <person name="Mazdziarz M."/>
        </authorList>
    </citation>
    <scope>NUCLEOTIDE SEQUENCE [LARGE SCALE GENOMIC DNA]</scope>
    <source>
        <strain evidence="2">Rf_01</strain>
        <tissue evidence="2">Aerial parts of the thallus</tissue>
    </source>
</reference>
<evidence type="ECO:0000256" key="1">
    <source>
        <dbReference type="SAM" id="MobiDB-lite"/>
    </source>
</evidence>
<feature type="region of interest" description="Disordered" evidence="1">
    <location>
        <begin position="338"/>
        <end position="443"/>
    </location>
</feature>
<evidence type="ECO:0000313" key="2">
    <source>
        <dbReference type="EMBL" id="KAL2631816.1"/>
    </source>
</evidence>
<feature type="compositionally biased region" description="Polar residues" evidence="1">
    <location>
        <begin position="121"/>
        <end position="135"/>
    </location>
</feature>
<dbReference type="PANTHER" id="PTHR12112">
    <property type="entry name" value="BNIP - RELATED"/>
    <property type="match status" value="1"/>
</dbReference>
<feature type="region of interest" description="Disordered" evidence="1">
    <location>
        <begin position="70"/>
        <end position="106"/>
    </location>
</feature>
<feature type="region of interest" description="Disordered" evidence="1">
    <location>
        <begin position="1"/>
        <end position="22"/>
    </location>
</feature>
<dbReference type="SUPFAM" id="SSF64182">
    <property type="entry name" value="DHH phosphoesterases"/>
    <property type="match status" value="1"/>
</dbReference>
<proteinExistence type="predicted"/>
<dbReference type="AlphaFoldDB" id="A0ABD1YM15"/>
<feature type="compositionally biased region" description="Basic and acidic residues" evidence="1">
    <location>
        <begin position="346"/>
        <end position="357"/>
    </location>
</feature>
<comment type="caution">
    <text evidence="2">The sequence shown here is derived from an EMBL/GenBank/DDBJ whole genome shotgun (WGS) entry which is preliminary data.</text>
</comment>
<feature type="compositionally biased region" description="Polar residues" evidence="1">
    <location>
        <begin position="9"/>
        <end position="21"/>
    </location>
</feature>
<feature type="region of interest" description="Disordered" evidence="1">
    <location>
        <begin position="682"/>
        <end position="703"/>
    </location>
</feature>
<protein>
    <submittedName>
        <fullName evidence="2">Uncharacterized protein</fullName>
    </submittedName>
</protein>
<sequence length="1138" mass="124598">MGGKYVARVSSSSGTMTSGNWWNHGKPVVPPYEFASGSSARAEKILRWNSREAEAEEEKKKVDAQLLLERRMSHTASAPSPKVYRSSSRTFTSSSTSLQRQQGRAVGKSTLVYMASPRCSLSQGLQSTPARQESSPLKRAESVRRRRSRISADFDSLHFSSVHHYNNNRLQQEQSTTSAARSVPSFEEILNQRTTISTSAAEATSSTTAQSPPEGNPKAVSDRVRDRDDSLISTSAAGVNPGRDGGLDMGSSRLIEGTTTGPDDSESSQNSKARKQGPELRSPLKGSSDSPLDDVEVCRHMLNRTEITDGFHGKKNASADHDHEGYAVDDSMESFRSCANTEAAGEESHTPSADDLKNQVGESSAVESSSVIFTPGRTQQLSRTQDPLKFEHDPLVSNRSMSGSALQAPEGSWHQVNPGASNSSLEKRHSVNRSAKASSNAARRQMIQLTSCSLKIDYSSGFRREESLSHSGPNAGQDIPKFTSLLNTCTPRARRIRTAVESKVPHSVRKALESSKARIPGLSKSSKALSVAEDVLEGSKSKFVSFGCRPPPLKPRVAPRAAPSSQNVGVTDLQKRAKFEARGRRAGYTTMQHLFIRISTLPAAASQARSFRKWVTDQFQLGGGRKLKDELVTTTSSPPSDQHLQEQIDCVDISHVAETSPLRVRLPQENFLRDAARHMNSETELLDHPQRELSRTSHTQNGDEIQATSGEHCLEIHIKKDHGVQRHNHHYDRKRLGSSQRVGSWHPSAKTQVVIKHSGPLKFEGYQHLFGADSSSSSSPSQHNGCQRDSNGETLKAMEFLDCSEVAELNEFLRAKRDSVTSCQRNGSGYLKFISTSNPIGLGSMICIICYSYFLEKRSKGPGRWSVVPLINFSRCRMRQHLDAAWLFHVCGLDVKALMFAKEVDIEGLSRDGVTTRTTFVGDQVLRSIDEIGSCCTLLAETFSRDADELWSSSGSILKTLLLAGLLVDTENLSKPTSSAITSRDHQMLLLLLAGSAPLDRFGLYERLRAVHTDAEVVSMARSHYGAAVETLQLRNTADDTSLQSSFPPRTSVAKKIMKNGTRNLPSPKESPLFSCSEADDYSRLFGSATSITSPWIRSHSSSSPDAVKRVLSESASRNFSSLSRLPAGVEDPVGSHR</sequence>
<feature type="compositionally biased region" description="Low complexity" evidence="1">
    <location>
        <begin position="194"/>
        <end position="209"/>
    </location>
</feature>
<feature type="compositionally biased region" description="Low complexity" evidence="1">
    <location>
        <begin position="85"/>
        <end position="102"/>
    </location>
</feature>
<feature type="region of interest" description="Disordered" evidence="1">
    <location>
        <begin position="1115"/>
        <end position="1138"/>
    </location>
</feature>
<evidence type="ECO:0000313" key="3">
    <source>
        <dbReference type="Proteomes" id="UP001605036"/>
    </source>
</evidence>